<protein>
    <recommendedName>
        <fullName evidence="3">YscD cytoplasmic domain-containing protein</fullName>
    </recommendedName>
</protein>
<dbReference type="CDD" id="cd00060">
    <property type="entry name" value="FHA"/>
    <property type="match status" value="1"/>
</dbReference>
<dbReference type="InterPro" id="IPR008984">
    <property type="entry name" value="SMAD_FHA_dom_sf"/>
</dbReference>
<dbReference type="EMBL" id="CP012747">
    <property type="protein sequence ID" value="ALL66355.1"/>
    <property type="molecule type" value="Genomic_DNA"/>
</dbReference>
<reference evidence="1 2" key="1">
    <citation type="journal article" date="2014" name="Genome Announc.">
        <title>Draft Genome Sequence of the Haloacid-Degrading Burkholderia caribensis Strain MBA4.</title>
        <authorList>
            <person name="Pan Y."/>
            <person name="Kong K.F."/>
            <person name="Tsang J.S."/>
        </authorList>
    </citation>
    <scope>NUCLEOTIDE SEQUENCE [LARGE SCALE GENOMIC DNA]</scope>
    <source>
        <strain evidence="1 2">MBA4</strain>
    </source>
</reference>
<organism evidence="1 2">
    <name type="scientific">Paraburkholderia caribensis MBA4</name>
    <dbReference type="NCBI Taxonomy" id="1323664"/>
    <lineage>
        <taxon>Bacteria</taxon>
        <taxon>Pseudomonadati</taxon>
        <taxon>Pseudomonadota</taxon>
        <taxon>Betaproteobacteria</taxon>
        <taxon>Burkholderiales</taxon>
        <taxon>Burkholderiaceae</taxon>
        <taxon>Paraburkholderia</taxon>
    </lineage>
</organism>
<proteinExistence type="predicted"/>
<dbReference type="Proteomes" id="UP000019146">
    <property type="component" value="Chromosome 2"/>
</dbReference>
<dbReference type="AlphaFoldDB" id="A0A0P0RDF2"/>
<dbReference type="Gene3D" id="2.60.200.20">
    <property type="match status" value="1"/>
</dbReference>
<name>A0A0P0RDF2_9BURK</name>
<dbReference type="KEGG" id="bcai:K788_0002872"/>
<evidence type="ECO:0008006" key="3">
    <source>
        <dbReference type="Google" id="ProtNLM"/>
    </source>
</evidence>
<accession>A0A0P0RDF2</accession>
<gene>
    <name evidence="1" type="ORF">K788_0002872</name>
</gene>
<evidence type="ECO:0000313" key="2">
    <source>
        <dbReference type="Proteomes" id="UP000019146"/>
    </source>
</evidence>
<dbReference type="SUPFAM" id="SSF49879">
    <property type="entry name" value="SMAD/FHA domain"/>
    <property type="match status" value="1"/>
</dbReference>
<evidence type="ECO:0000313" key="1">
    <source>
        <dbReference type="EMBL" id="ALL66355.1"/>
    </source>
</evidence>
<sequence length="349" mass="38211">MLLSDGHELTIGSGAGATLVLVDDDVAPHHATATLRGDVLQLNAVQEGVSIFGYPLAPGKATALRRGASFAIGNAQLQFSGRDVMTPEAIRQAELVWLMTHAPLGYVAKRWALAPRGARITLLLLLVSAAAAALWRSYAPRDVERKLPDLGGAFRYVTVREDKKTHAYIYEGYVLTSPDLASLVAKARSDTLVPTIRVIVVDQAKEQLADFLQKYYHGVQIKPGEPGSFVIVPPVETGYVLPESWDYRRIARLARESINGLRDIRFEGHAIDNRRVRVPLEVIGMNLAHSAHGAWLVDQKGVRYFPGARLPMGALESISGCTATLIRDDDGTAYEFFVRGDRGKKCRSD</sequence>